<organism evidence="1 2">
    <name type="scientific">Caballeronia sordidicola</name>
    <name type="common">Burkholderia sordidicola</name>
    <dbReference type="NCBI Taxonomy" id="196367"/>
    <lineage>
        <taxon>Bacteria</taxon>
        <taxon>Pseudomonadati</taxon>
        <taxon>Pseudomonadota</taxon>
        <taxon>Betaproteobacteria</taxon>
        <taxon>Burkholderiales</taxon>
        <taxon>Burkholderiaceae</taxon>
        <taxon>Caballeronia</taxon>
    </lineage>
</organism>
<name>A0A242MZS5_CABSO</name>
<gene>
    <name evidence="1" type="ORF">PAMC26510_10900</name>
</gene>
<comment type="caution">
    <text evidence="1">The sequence shown here is derived from an EMBL/GenBank/DDBJ whole genome shotgun (WGS) entry which is preliminary data.</text>
</comment>
<evidence type="ECO:0000313" key="2">
    <source>
        <dbReference type="Proteomes" id="UP000194546"/>
    </source>
</evidence>
<proteinExistence type="predicted"/>
<dbReference type="AlphaFoldDB" id="A0A242MZS5"/>
<sequence>MFVVRVTAAGDQQKCGGGQGCCESQGGVAFHRAPASPFIVEFL</sequence>
<dbReference type="Proteomes" id="UP000194546">
    <property type="component" value="Unassembled WGS sequence"/>
</dbReference>
<protein>
    <submittedName>
        <fullName evidence="1">Uncharacterized protein</fullName>
    </submittedName>
</protein>
<accession>A0A242MZS5</accession>
<reference evidence="1 2" key="1">
    <citation type="submission" date="2017-03" db="EMBL/GenBank/DDBJ databases">
        <title>Genome analysis of strain PAMC 26510.</title>
        <authorList>
            <person name="Oh H.-M."/>
            <person name="Yang J.-A."/>
        </authorList>
    </citation>
    <scope>NUCLEOTIDE SEQUENCE [LARGE SCALE GENOMIC DNA]</scope>
    <source>
        <strain evidence="1 2">PAMC 26510</strain>
    </source>
</reference>
<evidence type="ECO:0000313" key="1">
    <source>
        <dbReference type="EMBL" id="OTP76905.1"/>
    </source>
</evidence>
<dbReference type="EMBL" id="NBTY01000055">
    <property type="protein sequence ID" value="OTP76905.1"/>
    <property type="molecule type" value="Genomic_DNA"/>
</dbReference>